<organism evidence="6 7">
    <name type="scientific">Actinomadura geliboluensis</name>
    <dbReference type="NCBI Taxonomy" id="882440"/>
    <lineage>
        <taxon>Bacteria</taxon>
        <taxon>Bacillati</taxon>
        <taxon>Actinomycetota</taxon>
        <taxon>Actinomycetes</taxon>
        <taxon>Streptosporangiales</taxon>
        <taxon>Thermomonosporaceae</taxon>
        <taxon>Actinomadura</taxon>
    </lineage>
</organism>
<keyword evidence="7" id="KW-1185">Reference proteome</keyword>
<accession>A0A5S4GH58</accession>
<dbReference type="Gene3D" id="3.40.605.10">
    <property type="entry name" value="Aldehyde Dehydrogenase, Chain A, domain 1"/>
    <property type="match status" value="1"/>
</dbReference>
<dbReference type="InterPro" id="IPR016161">
    <property type="entry name" value="Ald_DH/histidinol_DH"/>
</dbReference>
<dbReference type="CDD" id="cd07112">
    <property type="entry name" value="ALDH_GABALDH-PuuC"/>
    <property type="match status" value="1"/>
</dbReference>
<evidence type="ECO:0000256" key="1">
    <source>
        <dbReference type="ARBA" id="ARBA00009986"/>
    </source>
</evidence>
<dbReference type="OrthoDB" id="6882680at2"/>
<dbReference type="PANTHER" id="PTHR11699">
    <property type="entry name" value="ALDEHYDE DEHYDROGENASE-RELATED"/>
    <property type="match status" value="1"/>
</dbReference>
<dbReference type="FunFam" id="3.40.605.10:FF:000001">
    <property type="entry name" value="Aldehyde dehydrogenase 1"/>
    <property type="match status" value="1"/>
</dbReference>
<gene>
    <name evidence="6" type="ORF">ETD96_30260</name>
</gene>
<keyword evidence="2 4" id="KW-0560">Oxidoreductase</keyword>
<dbReference type="InterPro" id="IPR016163">
    <property type="entry name" value="Ald_DH_C"/>
</dbReference>
<dbReference type="InterPro" id="IPR015590">
    <property type="entry name" value="Aldehyde_DH_dom"/>
</dbReference>
<dbReference type="Gene3D" id="3.40.309.10">
    <property type="entry name" value="Aldehyde Dehydrogenase, Chain A, domain 2"/>
    <property type="match status" value="1"/>
</dbReference>
<dbReference type="PROSITE" id="PS00687">
    <property type="entry name" value="ALDEHYDE_DEHYDR_GLU"/>
    <property type="match status" value="1"/>
</dbReference>
<reference evidence="6 7" key="1">
    <citation type="submission" date="2019-05" db="EMBL/GenBank/DDBJ databases">
        <title>Draft genome sequence of Actinomadura geliboluensis A8036.</title>
        <authorList>
            <person name="Saricaoglu S."/>
            <person name="Isik K."/>
        </authorList>
    </citation>
    <scope>NUCLEOTIDE SEQUENCE [LARGE SCALE GENOMIC DNA]</scope>
    <source>
        <strain evidence="6 7">A8036</strain>
    </source>
</reference>
<dbReference type="SUPFAM" id="SSF53720">
    <property type="entry name" value="ALDH-like"/>
    <property type="match status" value="1"/>
</dbReference>
<dbReference type="Pfam" id="PF00171">
    <property type="entry name" value="Aldedh"/>
    <property type="match status" value="1"/>
</dbReference>
<dbReference type="PROSITE" id="PS00070">
    <property type="entry name" value="ALDEHYDE_DEHYDR_CYS"/>
    <property type="match status" value="1"/>
</dbReference>
<dbReference type="EMBL" id="VCKZ01000276">
    <property type="protein sequence ID" value="TMR32179.1"/>
    <property type="molecule type" value="Genomic_DNA"/>
</dbReference>
<dbReference type="InterPro" id="IPR029510">
    <property type="entry name" value="Ald_DH_CS_GLU"/>
</dbReference>
<dbReference type="GO" id="GO:0016620">
    <property type="term" value="F:oxidoreductase activity, acting on the aldehyde or oxo group of donors, NAD or NADP as acceptor"/>
    <property type="evidence" value="ECO:0007669"/>
    <property type="project" value="InterPro"/>
</dbReference>
<dbReference type="InterPro" id="IPR016162">
    <property type="entry name" value="Ald_DH_N"/>
</dbReference>
<evidence type="ECO:0000256" key="4">
    <source>
        <dbReference type="RuleBase" id="RU003345"/>
    </source>
</evidence>
<evidence type="ECO:0000313" key="7">
    <source>
        <dbReference type="Proteomes" id="UP000305238"/>
    </source>
</evidence>
<dbReference type="Proteomes" id="UP000305238">
    <property type="component" value="Unassembled WGS sequence"/>
</dbReference>
<feature type="active site" evidence="3">
    <location>
        <position position="284"/>
    </location>
</feature>
<dbReference type="AlphaFoldDB" id="A0A5S4GH58"/>
<evidence type="ECO:0000259" key="5">
    <source>
        <dbReference type="Pfam" id="PF00171"/>
    </source>
</evidence>
<dbReference type="InterPro" id="IPR016160">
    <property type="entry name" value="Ald_DH_CS_CYS"/>
</dbReference>
<sequence length="522" mass="55449">MTRCAAWPEDERGTTVTAHEHTYRTWQDRAASPAPRRELFIDGAFIPAADGATFTKVSPRDGGELARIAAAGEEDVDRAVRAARRAFEDGRWAAASPGHRKAVLLRFAELIRANLEELALLETLDVGKPISESLRVDVPGAANCVQWYAEAIDKRYDEIAPTGAEALAMITREPLGVVGAVVPWNYPLLITSWKIAPALAMGNSVVLKPAEQSSQTALMLAELAAEAGLPDGVLNVVPGLGPVAGAALGRHPDVDKIAFTGSTATGHRFLEYAARSNGKQVALEMGGKSPQIILADAEDLDAAASAVAWGIFYNAGQTCNAGSRLLADTRILDDLLAGVTKVAETIRVGDPLDPATEMGAIVDRAQLDKVLGYVELGREEGGRLVTGGGRVRTESGGYFAAPTVLRDVSNDCRVAQEEIFGPVLTVTEIGSVEEAVRLANQTRYGLAASVWTGRLSTAHRVARELRAGTVWVNTFDASDVITPFGGFKDSGSGRDKSLHALDAYSALKTTWINMGEHTAGDK</sequence>
<protein>
    <submittedName>
        <fullName evidence="6">Aldehyde dehydrogenase</fullName>
    </submittedName>
</protein>
<dbReference type="FunFam" id="3.40.309.10:FF:000012">
    <property type="entry name" value="Betaine aldehyde dehydrogenase"/>
    <property type="match status" value="1"/>
</dbReference>
<evidence type="ECO:0000256" key="2">
    <source>
        <dbReference type="ARBA" id="ARBA00023002"/>
    </source>
</evidence>
<evidence type="ECO:0000256" key="3">
    <source>
        <dbReference type="PROSITE-ProRule" id="PRU10007"/>
    </source>
</evidence>
<evidence type="ECO:0000313" key="6">
    <source>
        <dbReference type="EMBL" id="TMR32179.1"/>
    </source>
</evidence>
<name>A0A5S4GH58_9ACTN</name>
<proteinExistence type="inferred from homology"/>
<comment type="similarity">
    <text evidence="1 4">Belongs to the aldehyde dehydrogenase family.</text>
</comment>
<feature type="domain" description="Aldehyde dehydrogenase" evidence="5">
    <location>
        <begin position="49"/>
        <end position="509"/>
    </location>
</feature>
<comment type="caution">
    <text evidence="6">The sequence shown here is derived from an EMBL/GenBank/DDBJ whole genome shotgun (WGS) entry which is preliminary data.</text>
</comment>